<dbReference type="Gene3D" id="3.30.70.2530">
    <property type="match status" value="1"/>
</dbReference>
<evidence type="ECO:0000259" key="2">
    <source>
        <dbReference type="PROSITE" id="PS51387"/>
    </source>
</evidence>
<dbReference type="Pfam" id="PF01565">
    <property type="entry name" value="FAD_binding_4"/>
    <property type="match status" value="1"/>
</dbReference>
<dbReference type="SUPFAM" id="SSF56176">
    <property type="entry name" value="FAD-binding/transporter-associated domain-like"/>
    <property type="match status" value="1"/>
</dbReference>
<dbReference type="Proteomes" id="UP001149140">
    <property type="component" value="Unassembled WGS sequence"/>
</dbReference>
<dbReference type="Gene3D" id="3.30.70.2520">
    <property type="match status" value="1"/>
</dbReference>
<dbReference type="InterPro" id="IPR010031">
    <property type="entry name" value="FAD_lactone_oxidase-like"/>
</dbReference>
<dbReference type="GO" id="GO:0016020">
    <property type="term" value="C:membrane"/>
    <property type="evidence" value="ECO:0007669"/>
    <property type="project" value="InterPro"/>
</dbReference>
<feature type="domain" description="FAD-binding PCMH-type" evidence="2">
    <location>
        <begin position="10"/>
        <end position="171"/>
    </location>
</feature>
<proteinExistence type="predicted"/>
<dbReference type="GO" id="GO:0003885">
    <property type="term" value="F:D-arabinono-1,4-lactone oxidase activity"/>
    <property type="evidence" value="ECO:0007669"/>
    <property type="project" value="InterPro"/>
</dbReference>
<evidence type="ECO:0000313" key="4">
    <source>
        <dbReference type="Proteomes" id="UP001149140"/>
    </source>
</evidence>
<dbReference type="Pfam" id="PF04030">
    <property type="entry name" value="ALO"/>
    <property type="match status" value="1"/>
</dbReference>
<dbReference type="InterPro" id="IPR006094">
    <property type="entry name" value="Oxid_FAD_bind_N"/>
</dbReference>
<dbReference type="PANTHER" id="PTHR43762:SF1">
    <property type="entry name" value="D-ARABINONO-1,4-LACTONE OXIDASE"/>
    <property type="match status" value="1"/>
</dbReference>
<organism evidence="3 4">
    <name type="scientific">Solirubrobacter ginsenosidimutans</name>
    <dbReference type="NCBI Taxonomy" id="490573"/>
    <lineage>
        <taxon>Bacteria</taxon>
        <taxon>Bacillati</taxon>
        <taxon>Actinomycetota</taxon>
        <taxon>Thermoleophilia</taxon>
        <taxon>Solirubrobacterales</taxon>
        <taxon>Solirubrobacteraceae</taxon>
        <taxon>Solirubrobacter</taxon>
    </lineage>
</organism>
<dbReference type="AlphaFoldDB" id="A0A9X3N0J0"/>
<dbReference type="InterPro" id="IPR016171">
    <property type="entry name" value="Vanillyl_alc_oxidase_C-sub2"/>
</dbReference>
<accession>A0A9X3N0J0</accession>
<sequence length="405" mass="43984">MTEVNWGGNLRYRAEAIQRPASLDELREIVAAAEQIQVLGSRHSFNAIADGEQLVSLAGLPADVVVEDGAVSCNAGLTYGELAVELDRRGLALHNLASLPHISVAGAIATGTHGSGDGNGNLATAVRAVELLTSTGDVVRLARGDDDFDGVVVGLGAVCAVTRVTLDVRPAFEIRQQVFEGLSWEALDEHFDAITAAGYSVSAFTRWGAAVDAVWVKSRDAVTELFDARPATLERHPIIGLDPVNATPQLGVPGPWWDRLPHFRLGFTPSNGEEIQSEYLLPREHARAAFAVMRGLADQIAPILQICEIRTIAADGLWMSPMYERDTVALHFTWVRDQEAVERAVGLLEDALAPFDPRPHWGKVFRSAPPYPRGADFLALRDRYDPRGAFRNAWFSAATAPQRAR</sequence>
<evidence type="ECO:0000256" key="1">
    <source>
        <dbReference type="ARBA" id="ARBA00023002"/>
    </source>
</evidence>
<dbReference type="Gene3D" id="3.30.465.10">
    <property type="match status" value="1"/>
</dbReference>
<dbReference type="InterPro" id="IPR016169">
    <property type="entry name" value="FAD-bd_PCMH_sub2"/>
</dbReference>
<keyword evidence="1" id="KW-0560">Oxidoreductase</keyword>
<dbReference type="InterPro" id="IPR016167">
    <property type="entry name" value="FAD-bd_PCMH_sub1"/>
</dbReference>
<dbReference type="PROSITE" id="PS51387">
    <property type="entry name" value="FAD_PCMH"/>
    <property type="match status" value="1"/>
</dbReference>
<reference evidence="3" key="1">
    <citation type="submission" date="2022-10" db="EMBL/GenBank/DDBJ databases">
        <title>The WGS of Solirubrobacter ginsenosidimutans DSM 21036.</title>
        <authorList>
            <person name="Jiang Z."/>
        </authorList>
    </citation>
    <scope>NUCLEOTIDE SEQUENCE</scope>
    <source>
        <strain evidence="3">DSM 21036</strain>
    </source>
</reference>
<evidence type="ECO:0000313" key="3">
    <source>
        <dbReference type="EMBL" id="MDA0166431.1"/>
    </source>
</evidence>
<protein>
    <submittedName>
        <fullName evidence="3">FAD-binding protein</fullName>
    </submittedName>
</protein>
<gene>
    <name evidence="3" type="ORF">OM076_39570</name>
</gene>
<comment type="caution">
    <text evidence="3">The sequence shown here is derived from an EMBL/GenBank/DDBJ whole genome shotgun (WGS) entry which is preliminary data.</text>
</comment>
<dbReference type="RefSeq" id="WP_270045688.1">
    <property type="nucleotide sequence ID" value="NZ_JAPDOD010000065.1"/>
</dbReference>
<dbReference type="GO" id="GO:0071949">
    <property type="term" value="F:FAD binding"/>
    <property type="evidence" value="ECO:0007669"/>
    <property type="project" value="InterPro"/>
</dbReference>
<dbReference type="Gene3D" id="1.10.45.10">
    <property type="entry name" value="Vanillyl-alcohol Oxidase, Chain A, domain 4"/>
    <property type="match status" value="1"/>
</dbReference>
<dbReference type="EMBL" id="JAPDOD010000065">
    <property type="protein sequence ID" value="MDA0166431.1"/>
    <property type="molecule type" value="Genomic_DNA"/>
</dbReference>
<name>A0A9X3N0J0_9ACTN</name>
<dbReference type="InterPro" id="IPR036318">
    <property type="entry name" value="FAD-bd_PCMH-like_sf"/>
</dbReference>
<dbReference type="PANTHER" id="PTHR43762">
    <property type="entry name" value="L-GULONOLACTONE OXIDASE"/>
    <property type="match status" value="1"/>
</dbReference>
<dbReference type="GO" id="GO:0080049">
    <property type="term" value="F:L-gulono-1,4-lactone dehydrogenase activity"/>
    <property type="evidence" value="ECO:0007669"/>
    <property type="project" value="TreeGrafter"/>
</dbReference>
<dbReference type="Gene3D" id="3.30.43.10">
    <property type="entry name" value="Uridine Diphospho-n-acetylenolpyruvylglucosamine Reductase, domain 2"/>
    <property type="match status" value="1"/>
</dbReference>
<dbReference type="InterPro" id="IPR007173">
    <property type="entry name" value="ALO_C"/>
</dbReference>
<keyword evidence="4" id="KW-1185">Reference proteome</keyword>
<dbReference type="InterPro" id="IPR016166">
    <property type="entry name" value="FAD-bd_PCMH"/>
</dbReference>